<protein>
    <recommendedName>
        <fullName evidence="2">DUF4185 domain-containing protein</fullName>
    </recommendedName>
</protein>
<dbReference type="Proteomes" id="UP000501240">
    <property type="component" value="Chromosome"/>
</dbReference>
<accession>A0A7D3ZSN9</accession>
<keyword evidence="4" id="KW-1185">Reference proteome</keyword>
<name>A0A7D3ZSN9_ACTVE</name>
<dbReference type="Pfam" id="PF13810">
    <property type="entry name" value="DUF4185"/>
    <property type="match status" value="1"/>
</dbReference>
<keyword evidence="1" id="KW-0732">Signal</keyword>
<dbReference type="AlphaFoldDB" id="A0A7D3ZSN9"/>
<gene>
    <name evidence="3" type="ORF">ACTIVE_7374</name>
</gene>
<feature type="signal peptide" evidence="1">
    <location>
        <begin position="1"/>
        <end position="27"/>
    </location>
</feature>
<feature type="chain" id="PRO_5028873215" description="DUF4185 domain-containing protein" evidence="1">
    <location>
        <begin position="28"/>
        <end position="391"/>
    </location>
</feature>
<evidence type="ECO:0000259" key="2">
    <source>
        <dbReference type="Pfam" id="PF13810"/>
    </source>
</evidence>
<dbReference type="RefSeq" id="WP_173099286.1">
    <property type="nucleotide sequence ID" value="NZ_CP053892.1"/>
</dbReference>
<dbReference type="InterPro" id="IPR025442">
    <property type="entry name" value="DUF4185"/>
</dbReference>
<evidence type="ECO:0000256" key="1">
    <source>
        <dbReference type="SAM" id="SignalP"/>
    </source>
</evidence>
<proteinExistence type="predicted"/>
<feature type="domain" description="DUF4185" evidence="2">
    <location>
        <begin position="174"/>
        <end position="324"/>
    </location>
</feature>
<reference evidence="3 4" key="1">
    <citation type="submission" date="2020-05" db="EMBL/GenBank/DDBJ databases">
        <title>Actinomadura verrucosospora NRRL-B18236 (PFL_A860) Genome sequencing and assembly.</title>
        <authorList>
            <person name="Samborskyy M."/>
        </authorList>
    </citation>
    <scope>NUCLEOTIDE SEQUENCE [LARGE SCALE GENOMIC DNA]</scope>
    <source>
        <strain evidence="3 4">NRRL:B18236</strain>
    </source>
</reference>
<sequence>MRLLARAAAASTLAATALLVPSTSAHAAALTCGGSAAPVFGTATPDASLNTQFTSYGNGNALLDDWTGADSTYSVKLPDGRTVFGFSDTFLGKVNADGSRPMAVADGGTTPFVNNTFVVRSAAGALTGTAHGGTAANPTALLPPRDASHVYWAGDMTMNGSEIQQPYREYKVGSGDLNVTWDANVLARFSTSDLTRPVSVTSLPSGSGVMWGSALLRDGGYTYVYGTEDLGAGGKHMYVARVAGTDLRGTWSYLAAGGAWSTSESAAVEVLGGVSNEFSVSKRGNFYILLTQDTKDAFSAQVDTYLSCSPAGPFTDEKTVYNTPEGGPFGSYGDADVYTYNAHAHASLTTANKLVVSYNVNSLDTTTGPTRDVYRDVSIYRPRFIDVPVTG</sequence>
<organism evidence="3 4">
    <name type="scientific">Actinomadura verrucosospora</name>
    <dbReference type="NCBI Taxonomy" id="46165"/>
    <lineage>
        <taxon>Bacteria</taxon>
        <taxon>Bacillati</taxon>
        <taxon>Actinomycetota</taxon>
        <taxon>Actinomycetes</taxon>
        <taxon>Streptosporangiales</taxon>
        <taxon>Thermomonosporaceae</taxon>
        <taxon>Actinomadura</taxon>
    </lineage>
</organism>
<dbReference type="EMBL" id="CP053892">
    <property type="protein sequence ID" value="QKG25722.1"/>
    <property type="molecule type" value="Genomic_DNA"/>
</dbReference>
<evidence type="ECO:0000313" key="4">
    <source>
        <dbReference type="Proteomes" id="UP000501240"/>
    </source>
</evidence>
<evidence type="ECO:0000313" key="3">
    <source>
        <dbReference type="EMBL" id="QKG25722.1"/>
    </source>
</evidence>